<proteinExistence type="predicted"/>
<dbReference type="InterPro" id="IPR029039">
    <property type="entry name" value="Flavoprotein-like_sf"/>
</dbReference>
<keyword evidence="3" id="KW-1185">Reference proteome</keyword>
<dbReference type="Proteomes" id="UP000737171">
    <property type="component" value="Unassembled WGS sequence"/>
</dbReference>
<evidence type="ECO:0000313" key="2">
    <source>
        <dbReference type="EMBL" id="NRF66933.1"/>
    </source>
</evidence>
<dbReference type="EMBL" id="JABRWJ010000002">
    <property type="protein sequence ID" value="NRF66933.1"/>
    <property type="molecule type" value="Genomic_DNA"/>
</dbReference>
<evidence type="ECO:0000259" key="1">
    <source>
        <dbReference type="Pfam" id="PF03358"/>
    </source>
</evidence>
<gene>
    <name evidence="2" type="ORF">HLB44_08055</name>
</gene>
<dbReference type="InterPro" id="IPR005025">
    <property type="entry name" value="FMN_Rdtase-like_dom"/>
</dbReference>
<dbReference type="PANTHER" id="PTHR30543:SF31">
    <property type="entry name" value="NADPH-DEPENDENT AZOREDUCTASE AZR"/>
    <property type="match status" value="1"/>
</dbReference>
<accession>A0ABX2EEA0</accession>
<dbReference type="InterPro" id="IPR050712">
    <property type="entry name" value="NAD(P)H-dep_reductase"/>
</dbReference>
<dbReference type="SUPFAM" id="SSF52218">
    <property type="entry name" value="Flavoproteins"/>
    <property type="match status" value="1"/>
</dbReference>
<feature type="domain" description="NADPH-dependent FMN reductase-like" evidence="1">
    <location>
        <begin position="6"/>
        <end position="149"/>
    </location>
</feature>
<dbReference type="Pfam" id="PF03358">
    <property type="entry name" value="FMN_red"/>
    <property type="match status" value="1"/>
</dbReference>
<protein>
    <submittedName>
        <fullName evidence="2">NAD(P)H-dependent oxidoreductase</fullName>
    </submittedName>
</protein>
<reference evidence="2 3" key="1">
    <citation type="submission" date="2020-05" db="EMBL/GenBank/DDBJ databases">
        <title>Aquincola sp. isolate from soil.</title>
        <authorList>
            <person name="Han J."/>
            <person name="Kim D.-U."/>
        </authorList>
    </citation>
    <scope>NUCLEOTIDE SEQUENCE [LARGE SCALE GENOMIC DNA]</scope>
    <source>
        <strain evidence="2 3">S2</strain>
    </source>
</reference>
<evidence type="ECO:0000313" key="3">
    <source>
        <dbReference type="Proteomes" id="UP000737171"/>
    </source>
</evidence>
<sequence length="204" mass="22008">METSDTRIMILAGSPRPGSESLRVAQVMQRFLDDQGGIAPQLLDLAQLDLPKWEDEAADHETLALNTLREAADSADALVIVVPEWGGMAPPALKAALLALTNGEVAHKPVLLIAVSAGIGGSYPIAELRASCTKNAHLVFIPDHLIVRHVEQQFPAHPGDKTADHQRLELRVKSSLSQLITYARALAPVRPTLARALKAYPYGH</sequence>
<comment type="caution">
    <text evidence="2">The sequence shown here is derived from an EMBL/GenBank/DDBJ whole genome shotgun (WGS) entry which is preliminary data.</text>
</comment>
<organism evidence="2 3">
    <name type="scientific">Pseudaquabacterium terrae</name>
    <dbReference type="NCBI Taxonomy" id="2732868"/>
    <lineage>
        <taxon>Bacteria</taxon>
        <taxon>Pseudomonadati</taxon>
        <taxon>Pseudomonadota</taxon>
        <taxon>Betaproteobacteria</taxon>
        <taxon>Burkholderiales</taxon>
        <taxon>Sphaerotilaceae</taxon>
        <taxon>Pseudaquabacterium</taxon>
    </lineage>
</organism>
<dbReference type="Gene3D" id="3.40.50.360">
    <property type="match status" value="1"/>
</dbReference>
<dbReference type="PANTHER" id="PTHR30543">
    <property type="entry name" value="CHROMATE REDUCTASE"/>
    <property type="match status" value="1"/>
</dbReference>
<dbReference type="RefSeq" id="WP_173122027.1">
    <property type="nucleotide sequence ID" value="NZ_JABRWJ010000002.1"/>
</dbReference>
<name>A0ABX2EEA0_9BURK</name>